<protein>
    <submittedName>
        <fullName evidence="1">Uncharacterized protein</fullName>
    </submittedName>
</protein>
<dbReference type="Proteomes" id="UP001145114">
    <property type="component" value="Unassembled WGS sequence"/>
</dbReference>
<organism evidence="1 2">
    <name type="scientific">Spiromyces aspiralis</name>
    <dbReference type="NCBI Taxonomy" id="68401"/>
    <lineage>
        <taxon>Eukaryota</taxon>
        <taxon>Fungi</taxon>
        <taxon>Fungi incertae sedis</taxon>
        <taxon>Zoopagomycota</taxon>
        <taxon>Kickxellomycotina</taxon>
        <taxon>Kickxellomycetes</taxon>
        <taxon>Kickxellales</taxon>
        <taxon>Kickxellaceae</taxon>
        <taxon>Spiromyces</taxon>
    </lineage>
</organism>
<reference evidence="1" key="1">
    <citation type="submission" date="2022-06" db="EMBL/GenBank/DDBJ databases">
        <title>Phylogenomic reconstructions and comparative analyses of Kickxellomycotina fungi.</title>
        <authorList>
            <person name="Reynolds N.K."/>
            <person name="Stajich J.E."/>
            <person name="Barry K."/>
            <person name="Grigoriev I.V."/>
            <person name="Crous P."/>
            <person name="Smith M.E."/>
        </authorList>
    </citation>
    <scope>NUCLEOTIDE SEQUENCE</scope>
    <source>
        <strain evidence="1">RSA 2271</strain>
    </source>
</reference>
<accession>A0ACC1HBU3</accession>
<evidence type="ECO:0000313" key="2">
    <source>
        <dbReference type="Proteomes" id="UP001145114"/>
    </source>
</evidence>
<dbReference type="EMBL" id="JAMZIH010007917">
    <property type="protein sequence ID" value="KAJ1672732.1"/>
    <property type="molecule type" value="Genomic_DNA"/>
</dbReference>
<evidence type="ECO:0000313" key="1">
    <source>
        <dbReference type="EMBL" id="KAJ1672732.1"/>
    </source>
</evidence>
<name>A0ACC1HBU3_9FUNG</name>
<sequence length="288" mass="31789">MGIRKFIVNNVLQTTKEQPHSPIRELGYSMYYDIIESYASACRDVSQLSLPPPLPPRRQPATVLRHCKWTNIQPARCVYAATPAPEGLLSSPRSPSFTEPHTNNASCSSGCSGDSGHWEQSDRRDCHNNTFLKCCDPPAAKREPDAELKKQCMLIDTLQNLEFGPSRSSQAKPHLTTSQIRSRRQAMSFNNALPSCPSTPRTRRSLLLPSLPNSKFSLSDATRVSGPGCSKEQINEAVSQIISAKPRAIQHESSFTCRSSVGSSGFSVDSDYTCVDSIDITKCHNRCE</sequence>
<proteinExistence type="predicted"/>
<keyword evidence="2" id="KW-1185">Reference proteome</keyword>
<gene>
    <name evidence="1" type="ORF">EV182_006607</name>
</gene>
<comment type="caution">
    <text evidence="1">The sequence shown here is derived from an EMBL/GenBank/DDBJ whole genome shotgun (WGS) entry which is preliminary data.</text>
</comment>